<keyword evidence="1" id="KW-0472">Membrane</keyword>
<proteinExistence type="predicted"/>
<keyword evidence="3" id="KW-1185">Reference proteome</keyword>
<name>A0AAN4VXG6_9BACT</name>
<reference evidence="2 3" key="1">
    <citation type="submission" date="2021-12" db="EMBL/GenBank/DDBJ databases">
        <title>Genome sequencing of bacteria with rrn-lacking chromosome and rrn-plasmid.</title>
        <authorList>
            <person name="Anda M."/>
            <person name="Iwasaki W."/>
        </authorList>
    </citation>
    <scope>NUCLEOTIDE SEQUENCE [LARGE SCALE GENOMIC DNA]</scope>
    <source>
        <strain evidence="2 3">NBRC 15940</strain>
    </source>
</reference>
<evidence type="ECO:0000313" key="3">
    <source>
        <dbReference type="Proteomes" id="UP001310022"/>
    </source>
</evidence>
<dbReference type="Proteomes" id="UP001310022">
    <property type="component" value="Unassembled WGS sequence"/>
</dbReference>
<dbReference type="RefSeq" id="WP_338236666.1">
    <property type="nucleotide sequence ID" value="NZ_BQKE01000001.1"/>
</dbReference>
<organism evidence="2 3">
    <name type="scientific">Persicobacter diffluens</name>
    <dbReference type="NCBI Taxonomy" id="981"/>
    <lineage>
        <taxon>Bacteria</taxon>
        <taxon>Pseudomonadati</taxon>
        <taxon>Bacteroidota</taxon>
        <taxon>Cytophagia</taxon>
        <taxon>Cytophagales</taxon>
        <taxon>Persicobacteraceae</taxon>
        <taxon>Persicobacter</taxon>
    </lineage>
</organism>
<accession>A0AAN4VXG6</accession>
<feature type="transmembrane region" description="Helical" evidence="1">
    <location>
        <begin position="166"/>
        <end position="189"/>
    </location>
</feature>
<keyword evidence="1" id="KW-0812">Transmembrane</keyword>
<dbReference type="AlphaFoldDB" id="A0AAN4VXG6"/>
<evidence type="ECO:0000256" key="1">
    <source>
        <dbReference type="SAM" id="Phobius"/>
    </source>
</evidence>
<protein>
    <submittedName>
        <fullName evidence="2">Uncharacterized protein</fullName>
    </submittedName>
</protein>
<feature type="transmembrane region" description="Helical" evidence="1">
    <location>
        <begin position="125"/>
        <end position="145"/>
    </location>
</feature>
<dbReference type="EMBL" id="BQKE01000001">
    <property type="protein sequence ID" value="GJM61039.1"/>
    <property type="molecule type" value="Genomic_DNA"/>
</dbReference>
<evidence type="ECO:0000313" key="2">
    <source>
        <dbReference type="EMBL" id="GJM61039.1"/>
    </source>
</evidence>
<comment type="caution">
    <text evidence="2">The sequence shown here is derived from an EMBL/GenBank/DDBJ whole genome shotgun (WGS) entry which is preliminary data.</text>
</comment>
<gene>
    <name evidence="2" type="ORF">PEDI_15910</name>
</gene>
<keyword evidence="1" id="KW-1133">Transmembrane helix</keyword>
<sequence length="206" mass="23536">MELTITVFPLNEKHNKVLALTSEEIIISDKKHKTAESVLKSLEKKGMLENLSRIPLSQVIRLDYREEEYALEIFFRNAEGKEKSKSVVMANTEDRAYVIQQLKDSRNFVTTQRAEKKWLPLAINAFWMAFVGGMIWLGLTTNAALARGEEISYSGRNRGIKKLMTMAFEFLGVEGVWAVGIGVIAYLIWSACQRFQNPQTIYSIHE</sequence>